<proteinExistence type="predicted"/>
<keyword evidence="1" id="KW-1133">Transmembrane helix</keyword>
<organism evidence="3 4">
    <name type="scientific">Bugula neritina</name>
    <name type="common">Brown bryozoan</name>
    <name type="synonym">Sertularia neritina</name>
    <dbReference type="NCBI Taxonomy" id="10212"/>
    <lineage>
        <taxon>Eukaryota</taxon>
        <taxon>Metazoa</taxon>
        <taxon>Spiralia</taxon>
        <taxon>Lophotrochozoa</taxon>
        <taxon>Bryozoa</taxon>
        <taxon>Gymnolaemata</taxon>
        <taxon>Cheilostomatida</taxon>
        <taxon>Flustrina</taxon>
        <taxon>Buguloidea</taxon>
        <taxon>Bugulidae</taxon>
        <taxon>Bugula</taxon>
    </lineage>
</organism>
<evidence type="ECO:0000313" key="3">
    <source>
        <dbReference type="EMBL" id="KAF6041013.1"/>
    </source>
</evidence>
<evidence type="ECO:0000259" key="2">
    <source>
        <dbReference type="PROSITE" id="PS50948"/>
    </source>
</evidence>
<keyword evidence="1" id="KW-0812">Transmembrane</keyword>
<reference evidence="3" key="1">
    <citation type="submission" date="2020-06" db="EMBL/GenBank/DDBJ databases">
        <title>Draft genome of Bugula neritina, a colonial animal packing powerful symbionts and potential medicines.</title>
        <authorList>
            <person name="Rayko M."/>
        </authorList>
    </citation>
    <scope>NUCLEOTIDE SEQUENCE [LARGE SCALE GENOMIC DNA]</scope>
    <source>
        <strain evidence="3">Kwan_BN1</strain>
    </source>
</reference>
<accession>A0A7J7KSD8</accession>
<dbReference type="InterPro" id="IPR003609">
    <property type="entry name" value="Pan_app"/>
</dbReference>
<protein>
    <recommendedName>
        <fullName evidence="2">Apple domain-containing protein</fullName>
    </recommendedName>
</protein>
<dbReference type="EMBL" id="VXIV02000090">
    <property type="protein sequence ID" value="KAF6041013.1"/>
    <property type="molecule type" value="Genomic_DNA"/>
</dbReference>
<name>A0A7J7KSD8_BUGNE</name>
<comment type="caution">
    <text evidence="3">The sequence shown here is derived from an EMBL/GenBank/DDBJ whole genome shotgun (WGS) entry which is preliminary data.</text>
</comment>
<evidence type="ECO:0000313" key="4">
    <source>
        <dbReference type="Proteomes" id="UP000593567"/>
    </source>
</evidence>
<keyword evidence="1" id="KW-0472">Membrane</keyword>
<gene>
    <name evidence="3" type="ORF">EB796_000730</name>
</gene>
<feature type="transmembrane region" description="Helical" evidence="1">
    <location>
        <begin position="25"/>
        <end position="44"/>
    </location>
</feature>
<feature type="domain" description="Apple" evidence="2">
    <location>
        <begin position="44"/>
        <end position="123"/>
    </location>
</feature>
<dbReference type="Proteomes" id="UP000593567">
    <property type="component" value="Unassembled WGS sequence"/>
</dbReference>
<dbReference type="AlphaFoldDB" id="A0A7J7KSD8"/>
<evidence type="ECO:0000256" key="1">
    <source>
        <dbReference type="SAM" id="Phobius"/>
    </source>
</evidence>
<sequence length="146" mass="16089">MHAVIVSSSGDEVGGRGYTSAQHRIYSAGVLLVQFTILVAVFGCKTVLFKSYVMPESLSNISQHDSGTAISTSYCGFHCMRREKCNGFTFDQLTKKCSVKTCVNPNLYSEGQKDDSDFYIRAEIGEGFSKLLARISANYYDSSNSF</sequence>
<keyword evidence="4" id="KW-1185">Reference proteome</keyword>
<dbReference type="PROSITE" id="PS50948">
    <property type="entry name" value="PAN"/>
    <property type="match status" value="1"/>
</dbReference>